<dbReference type="InterPro" id="IPR036396">
    <property type="entry name" value="Cyt_P450_sf"/>
</dbReference>
<evidence type="ECO:0000256" key="6">
    <source>
        <dbReference type="ARBA" id="ARBA00023033"/>
    </source>
</evidence>
<dbReference type="AlphaFoldDB" id="A0A6I4MDE8"/>
<dbReference type="InterPro" id="IPR017972">
    <property type="entry name" value="Cyt_P450_CS"/>
</dbReference>
<dbReference type="FunFam" id="1.10.630.10:FF:000018">
    <property type="entry name" value="Cytochrome P450 monooxygenase"/>
    <property type="match status" value="1"/>
</dbReference>
<dbReference type="Gene3D" id="1.10.630.10">
    <property type="entry name" value="Cytochrome P450"/>
    <property type="match status" value="1"/>
</dbReference>
<evidence type="ECO:0000256" key="4">
    <source>
        <dbReference type="ARBA" id="ARBA00023002"/>
    </source>
</evidence>
<dbReference type="GO" id="GO:0004497">
    <property type="term" value="F:monooxygenase activity"/>
    <property type="evidence" value="ECO:0007669"/>
    <property type="project" value="UniProtKB-KW"/>
</dbReference>
<evidence type="ECO:0000256" key="2">
    <source>
        <dbReference type="ARBA" id="ARBA00022617"/>
    </source>
</evidence>
<feature type="region of interest" description="Disordered" evidence="8">
    <location>
        <begin position="60"/>
        <end position="79"/>
    </location>
</feature>
<dbReference type="PROSITE" id="PS00086">
    <property type="entry name" value="CYTOCHROME_P450"/>
    <property type="match status" value="1"/>
</dbReference>
<evidence type="ECO:0000256" key="3">
    <source>
        <dbReference type="ARBA" id="ARBA00022723"/>
    </source>
</evidence>
<dbReference type="EMBL" id="WBMS02000016">
    <property type="protein sequence ID" value="MWA02920.1"/>
    <property type="molecule type" value="Genomic_DNA"/>
</dbReference>
<dbReference type="PANTHER" id="PTHR46696">
    <property type="entry name" value="P450, PUTATIVE (EUROFUNG)-RELATED"/>
    <property type="match status" value="1"/>
</dbReference>
<proteinExistence type="inferred from homology"/>
<keyword evidence="6 7" id="KW-0503">Monooxygenase</keyword>
<accession>A0A6I4MDE8</accession>
<keyword evidence="5 7" id="KW-0408">Iron</keyword>
<keyword evidence="4 7" id="KW-0560">Oxidoreductase</keyword>
<dbReference type="RefSeq" id="WP_151595548.1">
    <property type="nucleotide sequence ID" value="NZ_WBMS02000016.1"/>
</dbReference>
<comment type="similarity">
    <text evidence="1 7">Belongs to the cytochrome P450 family.</text>
</comment>
<dbReference type="GO" id="GO:0016705">
    <property type="term" value="F:oxidoreductase activity, acting on paired donors, with incorporation or reduction of molecular oxygen"/>
    <property type="evidence" value="ECO:0007669"/>
    <property type="project" value="InterPro"/>
</dbReference>
<dbReference type="InterPro" id="IPR001128">
    <property type="entry name" value="Cyt_P450"/>
</dbReference>
<sequence length="392" mass="42566">MTPFPADGYDLFSPEFSKDPHRTYEAVRASACPVAHSDRLGGSWMPVRFDDIRSVARNPEDYSSRTSEITGPTVAEPGGGLLIPPITSDPPEHKAHRDLLMPWFTPKAVAARGPFVRAKAESLAAALAERGEGDLVADFAQNLTVATLARILGVPIDLQPTFIDWTVRMFRLGPLDTDLRARTVHEILGFFDGLLAERARDPRDDLLSHIATAEGDHLTHKHRLGSAFVILLAGADTTWSAIGAGLWHLGHHPADRDALAADRSLMDTAVEEILRYYAPVTVTRTATRDLTLCGRGVRAGDRVIAPFAAANRDPGVFEDADTLRLGRRRNRHLAFGTGAHRCIGSSLARLELKTALGAWLDAMPRFEVPDPGSVRWTSGAVRGPEAVAFVSG</sequence>
<dbReference type="GO" id="GO:0020037">
    <property type="term" value="F:heme binding"/>
    <property type="evidence" value="ECO:0007669"/>
    <property type="project" value="InterPro"/>
</dbReference>
<dbReference type="GO" id="GO:0005506">
    <property type="term" value="F:iron ion binding"/>
    <property type="evidence" value="ECO:0007669"/>
    <property type="project" value="InterPro"/>
</dbReference>
<organism evidence="9 10">
    <name type="scientific">Actinomadura physcomitrii</name>
    <dbReference type="NCBI Taxonomy" id="2650748"/>
    <lineage>
        <taxon>Bacteria</taxon>
        <taxon>Bacillati</taxon>
        <taxon>Actinomycetota</taxon>
        <taxon>Actinomycetes</taxon>
        <taxon>Streptosporangiales</taxon>
        <taxon>Thermomonosporaceae</taxon>
        <taxon>Actinomadura</taxon>
    </lineage>
</organism>
<dbReference type="PRINTS" id="PR00359">
    <property type="entry name" value="BP450"/>
</dbReference>
<comment type="caution">
    <text evidence="9">The sequence shown here is derived from an EMBL/GenBank/DDBJ whole genome shotgun (WGS) entry which is preliminary data.</text>
</comment>
<reference evidence="9" key="1">
    <citation type="submission" date="2019-12" db="EMBL/GenBank/DDBJ databases">
        <title>Actinomadura physcomitrii sp. nov., a novel actinomycete isolated from moss [Physcomitrium sphaericum (Ludw) Fuernr].</title>
        <authorList>
            <person name="Zhuang X."/>
        </authorList>
    </citation>
    <scope>NUCLEOTIDE SEQUENCE [LARGE SCALE GENOMIC DNA]</scope>
    <source>
        <strain evidence="9">LD22</strain>
    </source>
</reference>
<name>A0A6I4MDE8_9ACTN</name>
<evidence type="ECO:0000256" key="7">
    <source>
        <dbReference type="RuleBase" id="RU000461"/>
    </source>
</evidence>
<protein>
    <submittedName>
        <fullName evidence="9">Cytochrome P450</fullName>
    </submittedName>
</protein>
<dbReference type="Proteomes" id="UP000462055">
    <property type="component" value="Unassembled WGS sequence"/>
</dbReference>
<dbReference type="SUPFAM" id="SSF48264">
    <property type="entry name" value="Cytochrome P450"/>
    <property type="match status" value="1"/>
</dbReference>
<keyword evidence="2 7" id="KW-0349">Heme</keyword>
<evidence type="ECO:0000256" key="5">
    <source>
        <dbReference type="ARBA" id="ARBA00023004"/>
    </source>
</evidence>
<keyword evidence="10" id="KW-1185">Reference proteome</keyword>
<keyword evidence="3 7" id="KW-0479">Metal-binding</keyword>
<evidence type="ECO:0000313" key="9">
    <source>
        <dbReference type="EMBL" id="MWA02920.1"/>
    </source>
</evidence>
<dbReference type="InterPro" id="IPR002397">
    <property type="entry name" value="Cyt_P450_B"/>
</dbReference>
<evidence type="ECO:0000256" key="1">
    <source>
        <dbReference type="ARBA" id="ARBA00010617"/>
    </source>
</evidence>
<dbReference type="PRINTS" id="PR00385">
    <property type="entry name" value="P450"/>
</dbReference>
<gene>
    <name evidence="9" type="ORF">F8568_021580</name>
</gene>
<dbReference type="PANTHER" id="PTHR46696:SF6">
    <property type="entry name" value="P450, PUTATIVE (EUROFUNG)-RELATED"/>
    <property type="match status" value="1"/>
</dbReference>
<evidence type="ECO:0000313" key="10">
    <source>
        <dbReference type="Proteomes" id="UP000462055"/>
    </source>
</evidence>
<dbReference type="Pfam" id="PF00067">
    <property type="entry name" value="p450"/>
    <property type="match status" value="1"/>
</dbReference>
<evidence type="ECO:0000256" key="8">
    <source>
        <dbReference type="SAM" id="MobiDB-lite"/>
    </source>
</evidence>